<gene>
    <name evidence="1" type="ORF">QSP1433_LOCUS1298</name>
</gene>
<dbReference type="InterPro" id="IPR000801">
    <property type="entry name" value="Esterase-like"/>
</dbReference>
<evidence type="ECO:0000313" key="1">
    <source>
        <dbReference type="EMBL" id="CAD9665260.1"/>
    </source>
</evidence>
<organism evidence="1">
    <name type="scientific">Mucochytrium quahogii</name>
    <dbReference type="NCBI Taxonomy" id="96639"/>
    <lineage>
        <taxon>Eukaryota</taxon>
        <taxon>Sar</taxon>
        <taxon>Stramenopiles</taxon>
        <taxon>Bigyra</taxon>
        <taxon>Labyrinthulomycetes</taxon>
        <taxon>Thraustochytrida</taxon>
        <taxon>Thraustochytriidae</taxon>
        <taxon>Mucochytrium</taxon>
    </lineage>
</organism>
<sequence>MDDMFEYRFQVVFQPYEKYDRKEPVWLPSFEANKHMGGGFSIHPGVLYSIPEHAVFNASGANMEFFLRFVQGREQNIDSKNDTKYIKHVSVKSELLTKFWGRDIYIDACVLVPYGFDEHPQARYPLMLYHGHFHPDFATPNGFSEHPPDDSLKGYDRVSAEYAYRFYKNWTNPNGGPFHKNRVLIVTLKHANPYFDDSYAVNSENLGPYGDAIMDEVLPKLEHQFRGISKGWARATYGGSTGGWVSLASQIMYPDSFNGCYSSCPDPIAFQAYTTVNIYNDTNAYWLDSPWKRTLRAATRGKISNLIYPGFGSPNEIVTSTQQEQNQMELVTGTLARSGGQWDIWQAVFGPRDKSTGHVIPIWDKKSGVINKTVAGFWRDNYDLAHIIVRDWHKLAPKLQGKIHLSVGIGDTYYLNNAVYAFEDALKTLDPPAEATFTYGSHDGRVYAHCYGGQEYGVPNSIARLLINARIVPRAVQRMVDTAPIDADVTSWRY</sequence>
<dbReference type="AlphaFoldDB" id="A0A7S2RAC4"/>
<evidence type="ECO:0008006" key="2">
    <source>
        <dbReference type="Google" id="ProtNLM"/>
    </source>
</evidence>
<protein>
    <recommendedName>
        <fullName evidence="2">Esterase</fullName>
    </recommendedName>
</protein>
<dbReference type="PANTHER" id="PTHR48098">
    <property type="entry name" value="ENTEROCHELIN ESTERASE-RELATED"/>
    <property type="match status" value="1"/>
</dbReference>
<reference evidence="1" key="1">
    <citation type="submission" date="2021-01" db="EMBL/GenBank/DDBJ databases">
        <authorList>
            <person name="Corre E."/>
            <person name="Pelletier E."/>
            <person name="Niang G."/>
            <person name="Scheremetjew M."/>
            <person name="Finn R."/>
            <person name="Kale V."/>
            <person name="Holt S."/>
            <person name="Cochrane G."/>
            <person name="Meng A."/>
            <person name="Brown T."/>
            <person name="Cohen L."/>
        </authorList>
    </citation>
    <scope>NUCLEOTIDE SEQUENCE</scope>
    <source>
        <strain evidence="1">NY070348D</strain>
    </source>
</reference>
<proteinExistence type="predicted"/>
<dbReference type="SUPFAM" id="SSF53474">
    <property type="entry name" value="alpha/beta-Hydrolases"/>
    <property type="match status" value="1"/>
</dbReference>
<dbReference type="PANTHER" id="PTHR48098:SF3">
    <property type="entry name" value="IRON(III) ENTEROBACTIN ESTERASE"/>
    <property type="match status" value="1"/>
</dbReference>
<dbReference type="InterPro" id="IPR050583">
    <property type="entry name" value="Mycobacterial_A85_antigen"/>
</dbReference>
<accession>A0A7S2RAC4</accession>
<name>A0A7S2RAC4_9STRA</name>
<dbReference type="InterPro" id="IPR029058">
    <property type="entry name" value="AB_hydrolase_fold"/>
</dbReference>
<dbReference type="Gene3D" id="3.40.50.1820">
    <property type="entry name" value="alpha/beta hydrolase"/>
    <property type="match status" value="1"/>
</dbReference>
<dbReference type="EMBL" id="HBHK01002189">
    <property type="protein sequence ID" value="CAD9665260.1"/>
    <property type="molecule type" value="Transcribed_RNA"/>
</dbReference>
<dbReference type="Pfam" id="PF00756">
    <property type="entry name" value="Esterase"/>
    <property type="match status" value="1"/>
</dbReference>